<sequence length="54" mass="5671">MLVQHIVSGQAIPSNTLRASTTSPHLAYMSTSAASQKALEQNPVLSTSQCTCLP</sequence>
<proteinExistence type="predicted"/>
<dbReference type="EMBL" id="GBRH01181328">
    <property type="protein sequence ID" value="JAE16568.1"/>
    <property type="molecule type" value="Transcribed_RNA"/>
</dbReference>
<reference evidence="1" key="2">
    <citation type="journal article" date="2015" name="Data Brief">
        <title>Shoot transcriptome of the giant reed, Arundo donax.</title>
        <authorList>
            <person name="Barrero R.A."/>
            <person name="Guerrero F.D."/>
            <person name="Moolhuijzen P."/>
            <person name="Goolsby J.A."/>
            <person name="Tidwell J."/>
            <person name="Bellgard S.E."/>
            <person name="Bellgard M.I."/>
        </authorList>
    </citation>
    <scope>NUCLEOTIDE SEQUENCE</scope>
    <source>
        <tissue evidence="1">Shoot tissue taken approximately 20 cm above the soil surface</tissue>
    </source>
</reference>
<protein>
    <submittedName>
        <fullName evidence="1">Uncharacterized protein</fullName>
    </submittedName>
</protein>
<evidence type="ECO:0000313" key="1">
    <source>
        <dbReference type="EMBL" id="JAE16568.1"/>
    </source>
</evidence>
<organism evidence="1">
    <name type="scientific">Arundo donax</name>
    <name type="common">Giant reed</name>
    <name type="synonym">Donax arundinaceus</name>
    <dbReference type="NCBI Taxonomy" id="35708"/>
    <lineage>
        <taxon>Eukaryota</taxon>
        <taxon>Viridiplantae</taxon>
        <taxon>Streptophyta</taxon>
        <taxon>Embryophyta</taxon>
        <taxon>Tracheophyta</taxon>
        <taxon>Spermatophyta</taxon>
        <taxon>Magnoliopsida</taxon>
        <taxon>Liliopsida</taxon>
        <taxon>Poales</taxon>
        <taxon>Poaceae</taxon>
        <taxon>PACMAD clade</taxon>
        <taxon>Arundinoideae</taxon>
        <taxon>Arundineae</taxon>
        <taxon>Arundo</taxon>
    </lineage>
</organism>
<accession>A0A0A9G7E0</accession>
<reference evidence="1" key="1">
    <citation type="submission" date="2014-09" db="EMBL/GenBank/DDBJ databases">
        <authorList>
            <person name="Magalhaes I.L.F."/>
            <person name="Oliveira U."/>
            <person name="Santos F.R."/>
            <person name="Vidigal T.H.D.A."/>
            <person name="Brescovit A.D."/>
            <person name="Santos A.J."/>
        </authorList>
    </citation>
    <scope>NUCLEOTIDE SEQUENCE</scope>
    <source>
        <tissue evidence="1">Shoot tissue taken approximately 20 cm above the soil surface</tissue>
    </source>
</reference>
<dbReference type="AlphaFoldDB" id="A0A0A9G7E0"/>
<name>A0A0A9G7E0_ARUDO</name>